<evidence type="ECO:0000313" key="3">
    <source>
        <dbReference type="Proteomes" id="UP001164929"/>
    </source>
</evidence>
<proteinExistence type="predicted"/>
<evidence type="ECO:0000256" key="1">
    <source>
        <dbReference type="SAM" id="MobiDB-lite"/>
    </source>
</evidence>
<evidence type="ECO:0000313" key="2">
    <source>
        <dbReference type="EMBL" id="KAJ6974369.1"/>
    </source>
</evidence>
<reference evidence="2" key="1">
    <citation type="journal article" date="2023" name="Mol. Ecol. Resour.">
        <title>Chromosome-level genome assembly of a triploid poplar Populus alba 'Berolinensis'.</title>
        <authorList>
            <person name="Chen S."/>
            <person name="Yu Y."/>
            <person name="Wang X."/>
            <person name="Wang S."/>
            <person name="Zhang T."/>
            <person name="Zhou Y."/>
            <person name="He R."/>
            <person name="Meng N."/>
            <person name="Wang Y."/>
            <person name="Liu W."/>
            <person name="Liu Z."/>
            <person name="Liu J."/>
            <person name="Guo Q."/>
            <person name="Huang H."/>
            <person name="Sederoff R.R."/>
            <person name="Wang G."/>
            <person name="Qu G."/>
            <person name="Chen S."/>
        </authorList>
    </citation>
    <scope>NUCLEOTIDE SEQUENCE</scope>
    <source>
        <strain evidence="2">SC-2020</strain>
    </source>
</reference>
<comment type="caution">
    <text evidence="2">The sequence shown here is derived from an EMBL/GenBank/DDBJ whole genome shotgun (WGS) entry which is preliminary data.</text>
</comment>
<name>A0AAD6LX63_9ROSI</name>
<feature type="compositionally biased region" description="Polar residues" evidence="1">
    <location>
        <begin position="28"/>
        <end position="46"/>
    </location>
</feature>
<feature type="region of interest" description="Disordered" evidence="1">
    <location>
        <begin position="28"/>
        <end position="62"/>
    </location>
</feature>
<organism evidence="2 3">
    <name type="scientific">Populus alba x Populus x berolinensis</name>
    <dbReference type="NCBI Taxonomy" id="444605"/>
    <lineage>
        <taxon>Eukaryota</taxon>
        <taxon>Viridiplantae</taxon>
        <taxon>Streptophyta</taxon>
        <taxon>Embryophyta</taxon>
        <taxon>Tracheophyta</taxon>
        <taxon>Spermatophyta</taxon>
        <taxon>Magnoliopsida</taxon>
        <taxon>eudicotyledons</taxon>
        <taxon>Gunneridae</taxon>
        <taxon>Pentapetalae</taxon>
        <taxon>rosids</taxon>
        <taxon>fabids</taxon>
        <taxon>Malpighiales</taxon>
        <taxon>Salicaceae</taxon>
        <taxon>Saliceae</taxon>
        <taxon>Populus</taxon>
    </lineage>
</organism>
<accession>A0AAD6LX63</accession>
<dbReference type="Proteomes" id="UP001164929">
    <property type="component" value="Chromosome 13"/>
</dbReference>
<gene>
    <name evidence="2" type="ORF">NC653_030465</name>
</gene>
<keyword evidence="3" id="KW-1185">Reference proteome</keyword>
<protein>
    <submittedName>
        <fullName evidence="2">Uncharacterized protein</fullName>
    </submittedName>
</protein>
<dbReference type="AlphaFoldDB" id="A0AAD6LX63"/>
<dbReference type="EMBL" id="JAQIZT010000013">
    <property type="protein sequence ID" value="KAJ6974369.1"/>
    <property type="molecule type" value="Genomic_DNA"/>
</dbReference>
<sequence>MTNEALRCTSQQLCHILVLPAPFGDKVGSSTPGVQSQTHRVESPTQGDVDAKPAEAGPSMVFFPSQYNSKRVG</sequence>